<evidence type="ECO:0000313" key="1">
    <source>
        <dbReference type="EMBL" id="EXB05670.1"/>
    </source>
</evidence>
<comment type="caution">
    <text evidence="1">The sequence shown here is derived from an EMBL/GenBank/DDBJ whole genome shotgun (WGS) entry which is preliminary data.</text>
</comment>
<protein>
    <submittedName>
        <fullName evidence="1">Uncharacterized protein</fullName>
    </submittedName>
</protein>
<gene>
    <name evidence="1" type="ORF">J512_1992</name>
</gene>
<reference evidence="1 2" key="1">
    <citation type="submission" date="2014-02" db="EMBL/GenBank/DDBJ databases">
        <title>Comparative genomics and transcriptomics to identify genetic mechanisms underlying the emergence of carbapenem resistant Acinetobacter baumannii (CRAb).</title>
        <authorList>
            <person name="Harris A.D."/>
            <person name="Johnson K.J."/>
            <person name="George J."/>
            <person name="Shefchek K."/>
            <person name="Daugherty S.C."/>
            <person name="Parankush S."/>
            <person name="Sadzewicz L."/>
            <person name="Tallon L."/>
            <person name="Sengamalay N."/>
            <person name="Hazen T.H."/>
            <person name="Rasko D.A."/>
        </authorList>
    </citation>
    <scope>NUCLEOTIDE SEQUENCE [LARGE SCALE GENOMIC DNA]</scope>
    <source>
        <strain evidence="1 2">1295743</strain>
    </source>
</reference>
<sequence length="200" mass="22518">MTDLSQKGQVRMYRRGGQYPVDLEAIQFNGNNGSEIELWLGVHCSTQMKTVARVGGNTDEDFSLVIPGIGTAEAGDYIAKNLDGTVVILKPDYFESEFQEVITFNTPEQEHEGAVPEVDDGALKFLKKFCNGYRIVSTCDLTELQIAEANVEGRLYIEPEGGFGWVALPWELTTVRDRQREKFYQINKQLIEQTDTRVAE</sequence>
<dbReference type="AlphaFoldDB" id="A0A009HRS4"/>
<evidence type="ECO:0000313" key="2">
    <source>
        <dbReference type="Proteomes" id="UP000020595"/>
    </source>
</evidence>
<name>A0A009HRS4_ACIB9</name>
<organism evidence="1 2">
    <name type="scientific">Acinetobacter baumannii (strain 1295743)</name>
    <dbReference type="NCBI Taxonomy" id="1310613"/>
    <lineage>
        <taxon>Bacteria</taxon>
        <taxon>Pseudomonadati</taxon>
        <taxon>Pseudomonadota</taxon>
        <taxon>Gammaproteobacteria</taxon>
        <taxon>Moraxellales</taxon>
        <taxon>Moraxellaceae</taxon>
        <taxon>Acinetobacter</taxon>
        <taxon>Acinetobacter calcoaceticus/baumannii complex</taxon>
    </lineage>
</organism>
<dbReference type="RefSeq" id="WP_000131110.1">
    <property type="nucleotide sequence ID" value="NZ_JEWH01000022.1"/>
</dbReference>
<dbReference type="EMBL" id="JEWH01000022">
    <property type="protein sequence ID" value="EXB05670.1"/>
    <property type="molecule type" value="Genomic_DNA"/>
</dbReference>
<proteinExistence type="predicted"/>
<dbReference type="PATRIC" id="fig|1310613.3.peg.1914"/>
<accession>A0A009HRS4</accession>
<dbReference type="Proteomes" id="UP000020595">
    <property type="component" value="Unassembled WGS sequence"/>
</dbReference>